<dbReference type="GO" id="GO:0004674">
    <property type="term" value="F:protein serine/threonine kinase activity"/>
    <property type="evidence" value="ECO:0007669"/>
    <property type="project" value="UniProtKB-EC"/>
</dbReference>
<sequence>MTVSQPDSTSEPAIPPVEVRIAATAVQISVVRAVAADLAMREDFDLDAIADLKLAVDEVCSTLVRLAAPGVVLSCEFRPGAGEITVRAGVLSASETLPRKDSFGWQVLTTLADSVQASVESAQDGFHLVRIELAKRSNSVVGG</sequence>
<dbReference type="Proteomes" id="UP000533598">
    <property type="component" value="Unassembled WGS sequence"/>
</dbReference>
<evidence type="ECO:0000313" key="1">
    <source>
        <dbReference type="EMBL" id="MBB4681650.1"/>
    </source>
</evidence>
<proteinExistence type="predicted"/>
<dbReference type="InterPro" id="IPR036890">
    <property type="entry name" value="HATPase_C_sf"/>
</dbReference>
<protein>
    <submittedName>
        <fullName evidence="1">Serine/threonine-protein kinase RsbW</fullName>
        <ecNumber evidence="1">2.7.11.1</ecNumber>
    </submittedName>
</protein>
<evidence type="ECO:0000313" key="2">
    <source>
        <dbReference type="Proteomes" id="UP000533598"/>
    </source>
</evidence>
<keyword evidence="1" id="KW-0808">Transferase</keyword>
<dbReference type="Gene3D" id="3.30.565.10">
    <property type="entry name" value="Histidine kinase-like ATPase, C-terminal domain"/>
    <property type="match status" value="1"/>
</dbReference>
<name>A0A7W7FY27_9PSEU</name>
<keyword evidence="1" id="KW-0418">Kinase</keyword>
<dbReference type="AlphaFoldDB" id="A0A7W7FY27"/>
<keyword evidence="2" id="KW-1185">Reference proteome</keyword>
<dbReference type="EC" id="2.7.11.1" evidence="1"/>
<gene>
    <name evidence="1" type="ORF">HNR67_007768</name>
</gene>
<dbReference type="RefSeq" id="WP_185008382.1">
    <property type="nucleotide sequence ID" value="NZ_BAAAUI010000014.1"/>
</dbReference>
<dbReference type="EMBL" id="JACHMH010000001">
    <property type="protein sequence ID" value="MBB4681650.1"/>
    <property type="molecule type" value="Genomic_DNA"/>
</dbReference>
<accession>A0A7W7FY27</accession>
<comment type="caution">
    <text evidence="1">The sequence shown here is derived from an EMBL/GenBank/DDBJ whole genome shotgun (WGS) entry which is preliminary data.</text>
</comment>
<reference evidence="1 2" key="1">
    <citation type="submission" date="2020-08" db="EMBL/GenBank/DDBJ databases">
        <title>Sequencing the genomes of 1000 actinobacteria strains.</title>
        <authorList>
            <person name="Klenk H.-P."/>
        </authorList>
    </citation>
    <scope>NUCLEOTIDE SEQUENCE [LARGE SCALE GENOMIC DNA]</scope>
    <source>
        <strain evidence="1 2">DSM 44230</strain>
    </source>
</reference>
<organism evidence="1 2">
    <name type="scientific">Crossiella cryophila</name>
    <dbReference type="NCBI Taxonomy" id="43355"/>
    <lineage>
        <taxon>Bacteria</taxon>
        <taxon>Bacillati</taxon>
        <taxon>Actinomycetota</taxon>
        <taxon>Actinomycetes</taxon>
        <taxon>Pseudonocardiales</taxon>
        <taxon>Pseudonocardiaceae</taxon>
        <taxon>Crossiella</taxon>
    </lineage>
</organism>